<dbReference type="AlphaFoldDB" id="A0A9D9DXW7"/>
<sequence>MRISYTELESKVQKMIKEKRFTHSLGVVSVSRMLAERFSLSADDAAYIGIYHDAYRYSCTSDTPAFCRSCGLEVFPEEEREPMLLHGALASIHFSEDAEGDVPEYFKVAVRHHTLGHKEMGLYGAILYIADYMEPGRKHLDDNDRQRILSGKRLEDMIITIMDMQNDYFQRAGIKNAAVSAELYGYLKAGGTL</sequence>
<evidence type="ECO:0000313" key="3">
    <source>
        <dbReference type="Proteomes" id="UP000823615"/>
    </source>
</evidence>
<reference evidence="2" key="1">
    <citation type="submission" date="2020-10" db="EMBL/GenBank/DDBJ databases">
        <authorList>
            <person name="Gilroy R."/>
        </authorList>
    </citation>
    <scope>NUCLEOTIDE SEQUENCE</scope>
    <source>
        <strain evidence="2">7293</strain>
    </source>
</reference>
<dbReference type="InterPro" id="IPR006674">
    <property type="entry name" value="HD_domain"/>
</dbReference>
<dbReference type="PANTHER" id="PTHR35795">
    <property type="entry name" value="SLR1885 PROTEIN"/>
    <property type="match status" value="1"/>
</dbReference>
<organism evidence="2 3">
    <name type="scientific">Candidatus Ornithospirochaeta stercoripullorum</name>
    <dbReference type="NCBI Taxonomy" id="2840899"/>
    <lineage>
        <taxon>Bacteria</taxon>
        <taxon>Pseudomonadati</taxon>
        <taxon>Spirochaetota</taxon>
        <taxon>Spirochaetia</taxon>
        <taxon>Spirochaetales</taxon>
        <taxon>Spirochaetaceae</taxon>
        <taxon>Spirochaetaceae incertae sedis</taxon>
        <taxon>Candidatus Ornithospirochaeta</taxon>
    </lineage>
</organism>
<feature type="domain" description="HD/PDEase" evidence="1">
    <location>
        <begin position="16"/>
        <end position="145"/>
    </location>
</feature>
<protein>
    <submittedName>
        <fullName evidence="2">HD domain-containing protein</fullName>
    </submittedName>
</protein>
<reference evidence="2" key="2">
    <citation type="journal article" date="2021" name="PeerJ">
        <title>Extensive microbial diversity within the chicken gut microbiome revealed by metagenomics and culture.</title>
        <authorList>
            <person name="Gilroy R."/>
            <person name="Ravi A."/>
            <person name="Getino M."/>
            <person name="Pursley I."/>
            <person name="Horton D.L."/>
            <person name="Alikhan N.F."/>
            <person name="Baker D."/>
            <person name="Gharbi K."/>
            <person name="Hall N."/>
            <person name="Watson M."/>
            <person name="Adriaenssens E.M."/>
            <person name="Foster-Nyarko E."/>
            <person name="Jarju S."/>
            <person name="Secka A."/>
            <person name="Antonio M."/>
            <person name="Oren A."/>
            <person name="Chaudhuri R.R."/>
            <person name="La Ragione R."/>
            <person name="Hildebrand F."/>
            <person name="Pallen M.J."/>
        </authorList>
    </citation>
    <scope>NUCLEOTIDE SEQUENCE</scope>
    <source>
        <strain evidence="2">7293</strain>
    </source>
</reference>
<evidence type="ECO:0000259" key="1">
    <source>
        <dbReference type="SMART" id="SM00471"/>
    </source>
</evidence>
<dbReference type="SMART" id="SM00471">
    <property type="entry name" value="HDc"/>
    <property type="match status" value="1"/>
</dbReference>
<dbReference type="Proteomes" id="UP000823615">
    <property type="component" value="Unassembled WGS sequence"/>
</dbReference>
<comment type="caution">
    <text evidence="2">The sequence shown here is derived from an EMBL/GenBank/DDBJ whole genome shotgun (WGS) entry which is preliminary data.</text>
</comment>
<dbReference type="Gene3D" id="1.10.3210.10">
    <property type="entry name" value="Hypothetical protein af1432"/>
    <property type="match status" value="1"/>
</dbReference>
<dbReference type="Pfam" id="PF01966">
    <property type="entry name" value="HD"/>
    <property type="match status" value="1"/>
</dbReference>
<dbReference type="PANTHER" id="PTHR35795:SF1">
    <property type="entry name" value="BIS(5'-NUCLEOSYL)-TETRAPHOSPHATASE, SYMMETRICAL"/>
    <property type="match status" value="1"/>
</dbReference>
<accession>A0A9D9DXW7</accession>
<dbReference type="InterPro" id="IPR003607">
    <property type="entry name" value="HD/PDEase_dom"/>
</dbReference>
<gene>
    <name evidence="2" type="ORF">IAA97_01505</name>
</gene>
<evidence type="ECO:0000313" key="2">
    <source>
        <dbReference type="EMBL" id="MBO8435641.1"/>
    </source>
</evidence>
<proteinExistence type="predicted"/>
<dbReference type="InterPro" id="IPR051094">
    <property type="entry name" value="Diverse_Catalytic_Enzymes"/>
</dbReference>
<dbReference type="CDD" id="cd00077">
    <property type="entry name" value="HDc"/>
    <property type="match status" value="1"/>
</dbReference>
<dbReference type="SUPFAM" id="SSF109604">
    <property type="entry name" value="HD-domain/PDEase-like"/>
    <property type="match status" value="1"/>
</dbReference>
<dbReference type="EMBL" id="JADIMT010000027">
    <property type="protein sequence ID" value="MBO8435641.1"/>
    <property type="molecule type" value="Genomic_DNA"/>
</dbReference>
<name>A0A9D9DXW7_9SPIO</name>